<comment type="caution">
    <text evidence="5">The sequence shown here is derived from an EMBL/GenBank/DDBJ whole genome shotgun (WGS) entry which is preliminary data.</text>
</comment>
<dbReference type="SMART" id="SM00267">
    <property type="entry name" value="GGDEF"/>
    <property type="match status" value="1"/>
</dbReference>
<dbReference type="AlphaFoldDB" id="A0A0F6AGU3"/>
<accession>A0A0F6AGU3</accession>
<keyword evidence="3" id="KW-0472">Membrane</keyword>
<protein>
    <recommendedName>
        <fullName evidence="1">diguanylate cyclase</fullName>
        <ecNumber evidence="1">2.7.7.65</ecNumber>
    </recommendedName>
</protein>
<keyword evidence="3" id="KW-1133">Transmembrane helix</keyword>
<dbReference type="InterPro" id="IPR043128">
    <property type="entry name" value="Rev_trsase/Diguanyl_cyclase"/>
</dbReference>
<feature type="domain" description="GGDEF" evidence="4">
    <location>
        <begin position="159"/>
        <end position="280"/>
    </location>
</feature>
<dbReference type="Proteomes" id="UP000033434">
    <property type="component" value="Unassembled WGS sequence"/>
</dbReference>
<dbReference type="EC" id="2.7.7.65" evidence="1"/>
<sequence>MIQKLLYGFIGIFVISFYLWMREQPGDLLDSIEELFWFAIAFAMIVYSAPHLKNNILIFAWSIYCVGLLLDLLDDFIAVDIFPVIALDTSLKQFGFLLICYSLYTMIVRQRESISLLNNEIQQRKRLEEKLKFDATHDELTQIGNRRACFTQFPSLCTKYKTLFYFDLDDFKCANDKFGHSCGDLILKKVAQSLSDVFGEQNCFRIGGDEFVAFGTFDTESDEQLRKKLLEEVFEYGVGISIGYTATDTDVAPDKLLHLADASMYSNKSLKSVRSKPRVS</sequence>
<evidence type="ECO:0000256" key="2">
    <source>
        <dbReference type="ARBA" id="ARBA00034247"/>
    </source>
</evidence>
<evidence type="ECO:0000256" key="3">
    <source>
        <dbReference type="SAM" id="Phobius"/>
    </source>
</evidence>
<feature type="transmembrane region" description="Helical" evidence="3">
    <location>
        <begin position="34"/>
        <end position="50"/>
    </location>
</feature>
<keyword evidence="3" id="KW-0812">Transmembrane</keyword>
<dbReference type="PROSITE" id="PS50887">
    <property type="entry name" value="GGDEF"/>
    <property type="match status" value="1"/>
</dbReference>
<dbReference type="PATRIC" id="fig|1129367.4.peg.1496"/>
<dbReference type="EMBL" id="AUXW01000135">
    <property type="protein sequence ID" value="KKE84619.1"/>
    <property type="molecule type" value="Genomic_DNA"/>
</dbReference>
<evidence type="ECO:0000259" key="4">
    <source>
        <dbReference type="PROSITE" id="PS50887"/>
    </source>
</evidence>
<dbReference type="SUPFAM" id="SSF55073">
    <property type="entry name" value="Nucleotide cyclase"/>
    <property type="match status" value="1"/>
</dbReference>
<dbReference type="Pfam" id="PF00990">
    <property type="entry name" value="GGDEF"/>
    <property type="match status" value="1"/>
</dbReference>
<dbReference type="InterPro" id="IPR050469">
    <property type="entry name" value="Diguanylate_Cyclase"/>
</dbReference>
<evidence type="ECO:0000313" key="5">
    <source>
        <dbReference type="EMBL" id="KKE84619.1"/>
    </source>
</evidence>
<feature type="transmembrane region" description="Helical" evidence="3">
    <location>
        <begin position="6"/>
        <end position="22"/>
    </location>
</feature>
<evidence type="ECO:0000256" key="1">
    <source>
        <dbReference type="ARBA" id="ARBA00012528"/>
    </source>
</evidence>
<dbReference type="InterPro" id="IPR029787">
    <property type="entry name" value="Nucleotide_cyclase"/>
</dbReference>
<name>A0A0F6AGU3_9GAMM</name>
<organism evidence="5 6">
    <name type="scientific">Pseudoalteromonas luteoviolacea S4054</name>
    <dbReference type="NCBI Taxonomy" id="1129367"/>
    <lineage>
        <taxon>Bacteria</taxon>
        <taxon>Pseudomonadati</taxon>
        <taxon>Pseudomonadota</taxon>
        <taxon>Gammaproteobacteria</taxon>
        <taxon>Alteromonadales</taxon>
        <taxon>Pseudoalteromonadaceae</taxon>
        <taxon>Pseudoalteromonas</taxon>
    </lineage>
</organism>
<gene>
    <name evidence="5" type="ORF">N479_08620</name>
</gene>
<comment type="catalytic activity">
    <reaction evidence="2">
        <text>2 GTP = 3',3'-c-di-GMP + 2 diphosphate</text>
        <dbReference type="Rhea" id="RHEA:24898"/>
        <dbReference type="ChEBI" id="CHEBI:33019"/>
        <dbReference type="ChEBI" id="CHEBI:37565"/>
        <dbReference type="ChEBI" id="CHEBI:58805"/>
        <dbReference type="EC" id="2.7.7.65"/>
    </reaction>
</comment>
<feature type="transmembrane region" description="Helical" evidence="3">
    <location>
        <begin position="85"/>
        <end position="104"/>
    </location>
</feature>
<dbReference type="InterPro" id="IPR000160">
    <property type="entry name" value="GGDEF_dom"/>
</dbReference>
<reference evidence="5 6" key="1">
    <citation type="journal article" date="2015" name="BMC Genomics">
        <title>Genome mining reveals unlocked bioactive potential of marine Gram-negative bacteria.</title>
        <authorList>
            <person name="Machado H."/>
            <person name="Sonnenschein E.C."/>
            <person name="Melchiorsen J."/>
            <person name="Gram L."/>
        </authorList>
    </citation>
    <scope>NUCLEOTIDE SEQUENCE [LARGE SCALE GENOMIC DNA]</scope>
    <source>
        <strain evidence="5 6">S4054</strain>
    </source>
</reference>
<proteinExistence type="predicted"/>
<dbReference type="NCBIfam" id="TIGR00254">
    <property type="entry name" value="GGDEF"/>
    <property type="match status" value="1"/>
</dbReference>
<dbReference type="PANTHER" id="PTHR45138">
    <property type="entry name" value="REGULATORY COMPONENTS OF SENSORY TRANSDUCTION SYSTEM"/>
    <property type="match status" value="1"/>
</dbReference>
<dbReference type="CDD" id="cd01949">
    <property type="entry name" value="GGDEF"/>
    <property type="match status" value="1"/>
</dbReference>
<feature type="transmembrane region" description="Helical" evidence="3">
    <location>
        <begin position="56"/>
        <end position="73"/>
    </location>
</feature>
<dbReference type="Gene3D" id="3.30.70.270">
    <property type="match status" value="1"/>
</dbReference>
<dbReference type="PANTHER" id="PTHR45138:SF9">
    <property type="entry name" value="DIGUANYLATE CYCLASE DGCM-RELATED"/>
    <property type="match status" value="1"/>
</dbReference>
<evidence type="ECO:0000313" key="6">
    <source>
        <dbReference type="Proteomes" id="UP000033434"/>
    </source>
</evidence>
<dbReference type="RefSeq" id="WP_052960910.1">
    <property type="nucleotide sequence ID" value="NZ_AUXW01000135.1"/>
</dbReference>
<dbReference type="GO" id="GO:0052621">
    <property type="term" value="F:diguanylate cyclase activity"/>
    <property type="evidence" value="ECO:0007669"/>
    <property type="project" value="UniProtKB-EC"/>
</dbReference>